<feature type="domain" description="Putative endonuclease SegE-like GIY-YIG" evidence="1">
    <location>
        <begin position="3"/>
        <end position="124"/>
    </location>
</feature>
<dbReference type="InterPro" id="IPR045566">
    <property type="entry name" value="SegE-like_GIY-YIG"/>
</dbReference>
<keyword evidence="3" id="KW-1185">Reference proteome</keyword>
<dbReference type="RefSeq" id="YP_009212554.1">
    <property type="nucleotide sequence ID" value="NC_028945.1"/>
</dbReference>
<accession>A0A0F6WCR8</accession>
<name>A0A0F6WCR8_9CAUD</name>
<dbReference type="OrthoDB" id="10950at10239"/>
<sequence length="138" mass="16383">MTWYFEGKEFTSEDIGKFKAFVYLITDLVSGRKYIGKKTFYNKKTLPPLKGQKRKRTKITESDWQSYHGSNEKIKALVDEHGSSRFKREILKLCRSNAESTYYEAKLQFEHDVLLRDDYYNDYIMCRISGSHLRALKD</sequence>
<dbReference type="InterPro" id="IPR035901">
    <property type="entry name" value="GIY-YIG_endonuc_sf"/>
</dbReference>
<gene>
    <name evidence="2" type="ORF">PHIN3_314</name>
</gene>
<dbReference type="CDD" id="cd10444">
    <property type="entry name" value="GIY-YIG_SegABCDEFG"/>
    <property type="match status" value="1"/>
</dbReference>
<dbReference type="Pfam" id="PF19835">
    <property type="entry name" value="SegE_GIY-YIG"/>
    <property type="match status" value="1"/>
</dbReference>
<protein>
    <submittedName>
        <fullName evidence="2">NAD synthetase</fullName>
    </submittedName>
</protein>
<evidence type="ECO:0000259" key="1">
    <source>
        <dbReference type="Pfam" id="PF19835"/>
    </source>
</evidence>
<evidence type="ECO:0000313" key="3">
    <source>
        <dbReference type="Proteomes" id="UP000202958"/>
    </source>
</evidence>
<evidence type="ECO:0000313" key="2">
    <source>
        <dbReference type="EMBL" id="AKF13577.1"/>
    </source>
</evidence>
<dbReference type="GeneID" id="26639049"/>
<dbReference type="Gene3D" id="3.40.1440.10">
    <property type="entry name" value="GIY-YIG endonuclease"/>
    <property type="match status" value="1"/>
</dbReference>
<dbReference type="EMBL" id="KR052482">
    <property type="protein sequence ID" value="AKF13577.1"/>
    <property type="molecule type" value="Genomic_DNA"/>
</dbReference>
<dbReference type="KEGG" id="vg:26639049"/>
<organism evidence="2 3">
    <name type="scientific">Sinorhizobium phage phiN3</name>
    <dbReference type="NCBI Taxonomy" id="1647405"/>
    <lineage>
        <taxon>Viruses</taxon>
        <taxon>Duplodnaviria</taxon>
        <taxon>Heunggongvirae</taxon>
        <taxon>Uroviricota</taxon>
        <taxon>Caudoviricetes</taxon>
        <taxon>Emdodecavirus</taxon>
        <taxon>Emdodecavirus N3</taxon>
    </lineage>
</organism>
<proteinExistence type="predicted"/>
<reference evidence="2 3" key="1">
    <citation type="submission" date="2015-04" db="EMBL/GenBank/DDBJ databases">
        <authorList>
            <person name="Hodson T.S."/>
            <person name="Hyde J.R."/>
            <person name="Schouten J.T."/>
            <person name="Crockett J.T."/>
            <person name="Smith T.A."/>
            <person name="Merrill B.D."/>
            <person name="Crook M.B."/>
            <person name="Griffitts J.S."/>
            <person name="Burnett S.H."/>
            <person name="Grose J.H."/>
            <person name="Breakwell D.P."/>
        </authorList>
    </citation>
    <scope>NUCLEOTIDE SEQUENCE [LARGE SCALE GENOMIC DNA]</scope>
</reference>
<dbReference type="Proteomes" id="UP000202958">
    <property type="component" value="Segment"/>
</dbReference>